<organism evidence="7 8">
    <name type="scientific">Siphonobacter curvatus</name>
    <dbReference type="NCBI Taxonomy" id="2094562"/>
    <lineage>
        <taxon>Bacteria</taxon>
        <taxon>Pseudomonadati</taxon>
        <taxon>Bacteroidota</taxon>
        <taxon>Cytophagia</taxon>
        <taxon>Cytophagales</taxon>
        <taxon>Cytophagaceae</taxon>
        <taxon>Siphonobacter</taxon>
    </lineage>
</organism>
<accession>A0A2S7IGT2</accession>
<dbReference type="RefSeq" id="WP_104715681.1">
    <property type="nucleotide sequence ID" value="NZ_PTRA01000006.1"/>
</dbReference>
<keyword evidence="5 6" id="KW-0472">Membrane</keyword>
<dbReference type="AlphaFoldDB" id="A0A2S7IGT2"/>
<feature type="transmembrane region" description="Helical" evidence="6">
    <location>
        <begin position="180"/>
        <end position="199"/>
    </location>
</feature>
<sequence length="431" mass="46886">MAELKKALTAVHVWAIGVGLVISGEYFGWNYGWGVAGTLGLLLATLLITLLYVTFIFSFTELTTAIPQAGGPFAYALKAFGPWGAIIAGYATLIEFLFATPAIALALGSYVHFLYPGIAVIPASLASYALFTAINLLGVEEAAWFSLIMTLLAIAELLVFLGVVLPHFDLQTFLYRPFPYGWAGVFAALPFAIWLFVCLEGIAMVAEEVKDTNRALARGYISALLTLALLALGVMISIGGVTHWENLSTIDYPLPESIALILGRENPLTKLFASVGLFGLIASFHGIIISYSRQLFALAREEYLPASLALVSSRRRVPYVALLVGAVLGMTALLVLDTSKLVILSTIGAVVVYIISMLALFQLRRTEPRLNRPFRAPLYPYFPAIALGLATLALIAMAYFYWPLALLFFGGLLVLLLGYGFRLRRSRRKAL</sequence>
<dbReference type="PANTHER" id="PTHR42770:SF7">
    <property type="entry name" value="MEMBRANE PROTEIN"/>
    <property type="match status" value="1"/>
</dbReference>
<keyword evidence="4 6" id="KW-1133">Transmembrane helix</keyword>
<dbReference type="PANTHER" id="PTHR42770">
    <property type="entry name" value="AMINO ACID TRANSPORTER-RELATED"/>
    <property type="match status" value="1"/>
</dbReference>
<evidence type="ECO:0000256" key="1">
    <source>
        <dbReference type="ARBA" id="ARBA00004651"/>
    </source>
</evidence>
<feature type="transmembrane region" description="Helical" evidence="6">
    <location>
        <begin position="113"/>
        <end position="137"/>
    </location>
</feature>
<feature type="transmembrane region" description="Helical" evidence="6">
    <location>
        <begin position="33"/>
        <end position="59"/>
    </location>
</feature>
<evidence type="ECO:0000256" key="4">
    <source>
        <dbReference type="ARBA" id="ARBA00022989"/>
    </source>
</evidence>
<evidence type="ECO:0000256" key="3">
    <source>
        <dbReference type="ARBA" id="ARBA00022692"/>
    </source>
</evidence>
<dbReference type="NCBIfam" id="TIGR00908">
    <property type="entry name" value="2A0305"/>
    <property type="match status" value="1"/>
</dbReference>
<dbReference type="PIRSF" id="PIRSF006060">
    <property type="entry name" value="AA_transporter"/>
    <property type="match status" value="1"/>
</dbReference>
<dbReference type="GO" id="GO:0022857">
    <property type="term" value="F:transmembrane transporter activity"/>
    <property type="evidence" value="ECO:0007669"/>
    <property type="project" value="InterPro"/>
</dbReference>
<dbReference type="EMBL" id="PTRA01000006">
    <property type="protein sequence ID" value="PQA54559.1"/>
    <property type="molecule type" value="Genomic_DNA"/>
</dbReference>
<feature type="transmembrane region" description="Helical" evidence="6">
    <location>
        <begin position="342"/>
        <end position="361"/>
    </location>
</feature>
<dbReference type="InterPro" id="IPR002293">
    <property type="entry name" value="AA/rel_permease1"/>
</dbReference>
<keyword evidence="8" id="KW-1185">Reference proteome</keyword>
<evidence type="ECO:0000313" key="8">
    <source>
        <dbReference type="Proteomes" id="UP000239590"/>
    </source>
</evidence>
<feature type="transmembrane region" description="Helical" evidence="6">
    <location>
        <begin position="220"/>
        <end position="244"/>
    </location>
</feature>
<comment type="subcellular location">
    <subcellularLocation>
        <location evidence="1">Cell membrane</location>
        <topology evidence="1">Multi-pass membrane protein</topology>
    </subcellularLocation>
</comment>
<dbReference type="Proteomes" id="UP000239590">
    <property type="component" value="Unassembled WGS sequence"/>
</dbReference>
<name>A0A2S7IGT2_9BACT</name>
<dbReference type="GO" id="GO:0005886">
    <property type="term" value="C:plasma membrane"/>
    <property type="evidence" value="ECO:0007669"/>
    <property type="project" value="UniProtKB-SubCell"/>
</dbReference>
<proteinExistence type="predicted"/>
<dbReference type="InterPro" id="IPR050367">
    <property type="entry name" value="APC_superfamily"/>
</dbReference>
<reference evidence="8" key="1">
    <citation type="submission" date="2018-02" db="EMBL/GenBank/DDBJ databases">
        <title>Genome sequencing of Solimonas sp. HR-BB.</title>
        <authorList>
            <person name="Lee Y."/>
            <person name="Jeon C.O."/>
        </authorList>
    </citation>
    <scope>NUCLEOTIDE SEQUENCE [LARGE SCALE GENOMIC DNA]</scope>
    <source>
        <strain evidence="8">HR-U</strain>
    </source>
</reference>
<feature type="transmembrane region" description="Helical" evidence="6">
    <location>
        <begin position="144"/>
        <end position="168"/>
    </location>
</feature>
<evidence type="ECO:0000256" key="5">
    <source>
        <dbReference type="ARBA" id="ARBA00023136"/>
    </source>
</evidence>
<evidence type="ECO:0000256" key="2">
    <source>
        <dbReference type="ARBA" id="ARBA00022475"/>
    </source>
</evidence>
<feature type="transmembrane region" description="Helical" evidence="6">
    <location>
        <begin position="317"/>
        <end position="336"/>
    </location>
</feature>
<dbReference type="OrthoDB" id="9810109at2"/>
<comment type="caution">
    <text evidence="7">The sequence shown here is derived from an EMBL/GenBank/DDBJ whole genome shotgun (WGS) entry which is preliminary data.</text>
</comment>
<keyword evidence="2" id="KW-1003">Cell membrane</keyword>
<feature type="transmembrane region" description="Helical" evidence="6">
    <location>
        <begin position="381"/>
        <end position="400"/>
    </location>
</feature>
<feature type="transmembrane region" description="Helical" evidence="6">
    <location>
        <begin position="406"/>
        <end position="423"/>
    </location>
</feature>
<evidence type="ECO:0000313" key="7">
    <source>
        <dbReference type="EMBL" id="PQA54559.1"/>
    </source>
</evidence>
<keyword evidence="3 6" id="KW-0812">Transmembrane</keyword>
<feature type="transmembrane region" description="Helical" evidence="6">
    <location>
        <begin position="80"/>
        <end position="107"/>
    </location>
</feature>
<protein>
    <submittedName>
        <fullName evidence="7">Ethanolamine permease</fullName>
    </submittedName>
</protein>
<dbReference type="InterPro" id="IPR004757">
    <property type="entry name" value="EtNH_permease"/>
</dbReference>
<gene>
    <name evidence="7" type="primary">eat</name>
    <name evidence="7" type="ORF">C5O19_22705</name>
</gene>
<dbReference type="Pfam" id="PF13520">
    <property type="entry name" value="AA_permease_2"/>
    <property type="match status" value="1"/>
</dbReference>
<dbReference type="Gene3D" id="1.20.1740.10">
    <property type="entry name" value="Amino acid/polyamine transporter I"/>
    <property type="match status" value="1"/>
</dbReference>
<feature type="transmembrane region" description="Helical" evidence="6">
    <location>
        <begin position="271"/>
        <end position="291"/>
    </location>
</feature>
<evidence type="ECO:0000256" key="6">
    <source>
        <dbReference type="SAM" id="Phobius"/>
    </source>
</evidence>